<reference evidence="3" key="1">
    <citation type="submission" date="2022-10" db="EMBL/GenBank/DDBJ databases">
        <authorList>
            <person name="Chen Y."/>
            <person name="Dougan E. K."/>
            <person name="Chan C."/>
            <person name="Rhodes N."/>
            <person name="Thang M."/>
        </authorList>
    </citation>
    <scope>NUCLEOTIDE SEQUENCE</scope>
</reference>
<keyword evidence="1" id="KW-0175">Coiled coil</keyword>
<feature type="region of interest" description="Disordered" evidence="2">
    <location>
        <begin position="608"/>
        <end position="627"/>
    </location>
</feature>
<dbReference type="AlphaFoldDB" id="A0A9P1BKE5"/>
<feature type="coiled-coil region" evidence="1">
    <location>
        <begin position="86"/>
        <end position="120"/>
    </location>
</feature>
<dbReference type="EMBL" id="CAMXCT030000169">
    <property type="protein sequence ID" value="CAL4762264.1"/>
    <property type="molecule type" value="Genomic_DNA"/>
</dbReference>
<dbReference type="EMBL" id="CAMXCT020000169">
    <property type="protein sequence ID" value="CAL1128327.1"/>
    <property type="molecule type" value="Genomic_DNA"/>
</dbReference>
<evidence type="ECO:0000256" key="1">
    <source>
        <dbReference type="SAM" id="Coils"/>
    </source>
</evidence>
<keyword evidence="5" id="KW-1185">Reference proteome</keyword>
<proteinExistence type="predicted"/>
<name>A0A9P1BKE5_9DINO</name>
<evidence type="ECO:0000313" key="3">
    <source>
        <dbReference type="EMBL" id="CAI3974952.1"/>
    </source>
</evidence>
<evidence type="ECO:0000256" key="2">
    <source>
        <dbReference type="SAM" id="MobiDB-lite"/>
    </source>
</evidence>
<dbReference type="Proteomes" id="UP001152797">
    <property type="component" value="Unassembled WGS sequence"/>
</dbReference>
<protein>
    <submittedName>
        <fullName evidence="3">Uncharacterized protein</fullName>
    </submittedName>
</protein>
<evidence type="ECO:0000313" key="5">
    <source>
        <dbReference type="Proteomes" id="UP001152797"/>
    </source>
</evidence>
<evidence type="ECO:0000313" key="4">
    <source>
        <dbReference type="EMBL" id="CAL4762264.1"/>
    </source>
</evidence>
<sequence>MSDFRMLPTHLEHLSATAEGDWSFAMMSAATAIPSKMARERYGQVTSDVRSAHFKEISEVTCKHSLLFQETEEKLLLLEHQVHSALLAMEQKFAHHEAQLQGLEVRLERLEGQLRVQSVASKSAPGSPQSIAVACLKELQNESAETPGAKVAKGGIPVKLPDSEGFGSLAATSLEKMQISSVQQEDLQSLRSKVNEICDKIHLQSDAASDERLLLEDVQKILVRLGSVEAQVSSCRQMFETSKAQEQQNLDRYGKLRKESSLLVSRLDMLEEHISRMESDQRKDVAFNEANSEQGDAYRFLAALEHQLVKMSKDVVANVAQMKHLKTRLGGCEQMSKEVPTLRYSMEEAVRSAEIREAALSERLESVQKLATSLSGKVCMNEEHAKAKFQKHSNMEEDLRTVSAQQTAQVEVLRKELVLQGTHCSEHFADLQHRVSECNNHVGNLQQLLGSSDALKRSVSAISRRMAGIDLQISENKEQLLKSDTEFRREQHTFQCTLRKHSDRVDGLEDRLVRCERLLRGPCLGMRVAVPERPPHAAPVIGASFAKAPQPLPVTPSCWGVSRLASTAPTLVAASPVNCYRQRGLPCGLTVPAGPAVPAGGVISKANVSTPCTKPETRTSGDSKQTDAAEPIKEWAYLSDEEMMLYAKRQLGSLISHTLLAKLSRRELVALLSRERHASSPQTVVRLKGVGSPLTSASEAKLEDAEEALALAKAEALALFSLPRRCSPILSFLSSPSSGVSRELRDWEMEQMEQPETSETMDLAVPPLSPDEELSYLFEVSQVSQVSQVPQKVPPAPKPSHRTVDTSQAERPCHPCTSPKRPESRQSPLCLG</sequence>
<dbReference type="EMBL" id="CAMXCT010000169">
    <property type="protein sequence ID" value="CAI3974952.1"/>
    <property type="molecule type" value="Genomic_DNA"/>
</dbReference>
<feature type="region of interest" description="Disordered" evidence="2">
    <location>
        <begin position="785"/>
        <end position="832"/>
    </location>
</feature>
<comment type="caution">
    <text evidence="3">The sequence shown here is derived from an EMBL/GenBank/DDBJ whole genome shotgun (WGS) entry which is preliminary data.</text>
</comment>
<organism evidence="3">
    <name type="scientific">Cladocopium goreaui</name>
    <dbReference type="NCBI Taxonomy" id="2562237"/>
    <lineage>
        <taxon>Eukaryota</taxon>
        <taxon>Sar</taxon>
        <taxon>Alveolata</taxon>
        <taxon>Dinophyceae</taxon>
        <taxon>Suessiales</taxon>
        <taxon>Symbiodiniaceae</taxon>
        <taxon>Cladocopium</taxon>
    </lineage>
</organism>
<accession>A0A9P1BKE5</accession>
<feature type="compositionally biased region" description="Basic and acidic residues" evidence="2">
    <location>
        <begin position="615"/>
        <end position="627"/>
    </location>
</feature>
<reference evidence="4 5" key="2">
    <citation type="submission" date="2024-05" db="EMBL/GenBank/DDBJ databases">
        <authorList>
            <person name="Chen Y."/>
            <person name="Shah S."/>
            <person name="Dougan E. K."/>
            <person name="Thang M."/>
            <person name="Chan C."/>
        </authorList>
    </citation>
    <scope>NUCLEOTIDE SEQUENCE [LARGE SCALE GENOMIC DNA]</scope>
</reference>
<gene>
    <name evidence="3" type="ORF">C1SCF055_LOCUS3314</name>
</gene>